<evidence type="ECO:0000313" key="1">
    <source>
        <dbReference type="EMBL" id="KAJ8626278.1"/>
    </source>
</evidence>
<evidence type="ECO:0000313" key="2">
    <source>
        <dbReference type="Proteomes" id="UP001234297"/>
    </source>
</evidence>
<accession>A0ACC2KZP7</accession>
<dbReference type="Proteomes" id="UP001234297">
    <property type="component" value="Chromosome 6"/>
</dbReference>
<keyword evidence="2" id="KW-1185">Reference proteome</keyword>
<proteinExistence type="predicted"/>
<gene>
    <name evidence="1" type="ORF">MRB53_019585</name>
</gene>
<comment type="caution">
    <text evidence="1">The sequence shown here is derived from an EMBL/GenBank/DDBJ whole genome shotgun (WGS) entry which is preliminary data.</text>
</comment>
<dbReference type="EMBL" id="CM056814">
    <property type="protein sequence ID" value="KAJ8626278.1"/>
    <property type="molecule type" value="Genomic_DNA"/>
</dbReference>
<sequence>MYDRIRANGASIENFCRDPIPPICSPSDERLFSSDTNMDGFSTVDGFMDVNEGVADMIKYLANEPSVGLFFVQQHTQNAVPNLLHVKDKVVEKSHEITLHTEDLEDSISMVESMKECGFSIADEMNKDIKKSLLIMSTSQPKKGLIRNSVLGFQMGRSSSWSPAAFAYGTGQAQSDSGSGTGYLSTVINSAKQKAAALRWPPLDASQLRNPKVERQMSTPEPTDSMVATGGAVSTLHVAEADELPLSSQNEDERLNMSTTSSGSVRTHEPLTSENFEKFRSDQEARLKQWLEETENHSPHPEAR</sequence>
<organism evidence="1 2">
    <name type="scientific">Persea americana</name>
    <name type="common">Avocado</name>
    <dbReference type="NCBI Taxonomy" id="3435"/>
    <lineage>
        <taxon>Eukaryota</taxon>
        <taxon>Viridiplantae</taxon>
        <taxon>Streptophyta</taxon>
        <taxon>Embryophyta</taxon>
        <taxon>Tracheophyta</taxon>
        <taxon>Spermatophyta</taxon>
        <taxon>Magnoliopsida</taxon>
        <taxon>Magnoliidae</taxon>
        <taxon>Laurales</taxon>
        <taxon>Lauraceae</taxon>
        <taxon>Persea</taxon>
    </lineage>
</organism>
<reference evidence="1 2" key="1">
    <citation type="journal article" date="2022" name="Hortic Res">
        <title>A haplotype resolved chromosomal level avocado genome allows analysis of novel avocado genes.</title>
        <authorList>
            <person name="Nath O."/>
            <person name="Fletcher S.J."/>
            <person name="Hayward A."/>
            <person name="Shaw L.M."/>
            <person name="Masouleh A.K."/>
            <person name="Furtado A."/>
            <person name="Henry R.J."/>
            <person name="Mitter N."/>
        </authorList>
    </citation>
    <scope>NUCLEOTIDE SEQUENCE [LARGE SCALE GENOMIC DNA]</scope>
    <source>
        <strain evidence="2">cv. Hass</strain>
    </source>
</reference>
<name>A0ACC2KZP7_PERAE</name>
<protein>
    <submittedName>
        <fullName evidence="1">Uncharacterized protein</fullName>
    </submittedName>
</protein>